<dbReference type="EMBL" id="JAAXPI010000045">
    <property type="protein sequence ID" value="NKZ06988.1"/>
    <property type="molecule type" value="Genomic_DNA"/>
</dbReference>
<dbReference type="GO" id="GO:0000976">
    <property type="term" value="F:transcription cis-regulatory region binding"/>
    <property type="evidence" value="ECO:0007669"/>
    <property type="project" value="TreeGrafter"/>
</dbReference>
<dbReference type="PROSITE" id="PS01081">
    <property type="entry name" value="HTH_TETR_1"/>
    <property type="match status" value="1"/>
</dbReference>
<dbReference type="InterPro" id="IPR009057">
    <property type="entry name" value="Homeodomain-like_sf"/>
</dbReference>
<sequence>MVTWRAQAVKRKEALGARVRRQCAEEWGRPQRGGVLSSDARFTVTRTLSKDQQARRERLIDSARELALQGGYPAVTMHDVADRAGVARATVYRYFATKDHLLTEVAAAWAHYVTDDIDALAVGDTQLERLTALLERIVYVAAREPTLTSAIIQAVTSDDSSVDDARTVLFQFLRDRLSAAIGDPVPEREDVELVLGHILLAALISLASLRQPVEEVATMVRTSGRLVLAGALAAASPT</sequence>
<proteinExistence type="predicted"/>
<dbReference type="InterPro" id="IPR041642">
    <property type="entry name" value="KstR_C"/>
</dbReference>
<evidence type="ECO:0000313" key="5">
    <source>
        <dbReference type="Proteomes" id="UP000579250"/>
    </source>
</evidence>
<dbReference type="InterPro" id="IPR001647">
    <property type="entry name" value="HTH_TetR"/>
</dbReference>
<name>A0A846Z8K2_9ACTN</name>
<evidence type="ECO:0000313" key="4">
    <source>
        <dbReference type="EMBL" id="NKZ06988.1"/>
    </source>
</evidence>
<keyword evidence="5" id="KW-1185">Reference proteome</keyword>
<dbReference type="Gene3D" id="1.10.357.10">
    <property type="entry name" value="Tetracycline Repressor, domain 2"/>
    <property type="match status" value="1"/>
</dbReference>
<feature type="domain" description="HTH tetR-type" evidence="3">
    <location>
        <begin position="53"/>
        <end position="113"/>
    </location>
</feature>
<evidence type="ECO:0000256" key="2">
    <source>
        <dbReference type="PROSITE-ProRule" id="PRU00335"/>
    </source>
</evidence>
<dbReference type="Pfam" id="PF00440">
    <property type="entry name" value="TetR_N"/>
    <property type="match status" value="1"/>
</dbReference>
<dbReference type="Pfam" id="PF17925">
    <property type="entry name" value="TetR_C_20"/>
    <property type="match status" value="1"/>
</dbReference>
<dbReference type="GO" id="GO:0003700">
    <property type="term" value="F:DNA-binding transcription factor activity"/>
    <property type="evidence" value="ECO:0007669"/>
    <property type="project" value="TreeGrafter"/>
</dbReference>
<accession>A0A846Z8K2</accession>
<dbReference type="SUPFAM" id="SSF46689">
    <property type="entry name" value="Homeodomain-like"/>
    <property type="match status" value="1"/>
</dbReference>
<dbReference type="PRINTS" id="PR00455">
    <property type="entry name" value="HTHTETR"/>
</dbReference>
<protein>
    <submittedName>
        <fullName evidence="4">TetR/AcrR family transcriptional regulator</fullName>
    </submittedName>
</protein>
<dbReference type="PANTHER" id="PTHR30055">
    <property type="entry name" value="HTH-TYPE TRANSCRIPTIONAL REGULATOR RUTR"/>
    <property type="match status" value="1"/>
</dbReference>
<evidence type="ECO:0000256" key="1">
    <source>
        <dbReference type="ARBA" id="ARBA00023125"/>
    </source>
</evidence>
<organism evidence="4 5">
    <name type="scientific">Actinomadura latina</name>
    <dbReference type="NCBI Taxonomy" id="163603"/>
    <lineage>
        <taxon>Bacteria</taxon>
        <taxon>Bacillati</taxon>
        <taxon>Actinomycetota</taxon>
        <taxon>Actinomycetes</taxon>
        <taxon>Streptosporangiales</taxon>
        <taxon>Thermomonosporaceae</taxon>
        <taxon>Actinomadura</taxon>
    </lineage>
</organism>
<keyword evidence="1 2" id="KW-0238">DNA-binding</keyword>
<feature type="DNA-binding region" description="H-T-H motif" evidence="2">
    <location>
        <begin position="76"/>
        <end position="95"/>
    </location>
</feature>
<dbReference type="AlphaFoldDB" id="A0A846Z8K2"/>
<dbReference type="InterPro" id="IPR050109">
    <property type="entry name" value="HTH-type_TetR-like_transc_reg"/>
</dbReference>
<reference evidence="4 5" key="1">
    <citation type="submission" date="2020-04" db="EMBL/GenBank/DDBJ databases">
        <title>MicrobeNet Type strains.</title>
        <authorList>
            <person name="Nicholson A.C."/>
        </authorList>
    </citation>
    <scope>NUCLEOTIDE SEQUENCE [LARGE SCALE GENOMIC DNA]</scope>
    <source>
        <strain evidence="4 5">ATCC BAA-277</strain>
    </source>
</reference>
<dbReference type="Proteomes" id="UP000579250">
    <property type="component" value="Unassembled WGS sequence"/>
</dbReference>
<gene>
    <name evidence="4" type="ORF">HGB48_25080</name>
</gene>
<evidence type="ECO:0000259" key="3">
    <source>
        <dbReference type="PROSITE" id="PS50977"/>
    </source>
</evidence>
<dbReference type="PANTHER" id="PTHR30055:SF242">
    <property type="entry name" value="HTH-TYPE TRANSCRIPTIONAL REPRESSOR KSTR"/>
    <property type="match status" value="1"/>
</dbReference>
<dbReference type="InterPro" id="IPR023772">
    <property type="entry name" value="DNA-bd_HTH_TetR-type_CS"/>
</dbReference>
<dbReference type="PROSITE" id="PS50977">
    <property type="entry name" value="HTH_TETR_2"/>
    <property type="match status" value="1"/>
</dbReference>
<comment type="caution">
    <text evidence="4">The sequence shown here is derived from an EMBL/GenBank/DDBJ whole genome shotgun (WGS) entry which is preliminary data.</text>
</comment>